<reference evidence="1" key="2">
    <citation type="submission" date="2023-05" db="EMBL/GenBank/DDBJ databases">
        <authorList>
            <consortium name="Lawrence Berkeley National Laboratory"/>
            <person name="Steindorff A."/>
            <person name="Hensen N."/>
            <person name="Bonometti L."/>
            <person name="Westerberg I."/>
            <person name="Brannstrom I.O."/>
            <person name="Guillou S."/>
            <person name="Cros-Aarteil S."/>
            <person name="Calhoun S."/>
            <person name="Haridas S."/>
            <person name="Kuo A."/>
            <person name="Mondo S."/>
            <person name="Pangilinan J."/>
            <person name="Riley R."/>
            <person name="Labutti K."/>
            <person name="Andreopoulos B."/>
            <person name="Lipzen A."/>
            <person name="Chen C."/>
            <person name="Yanf M."/>
            <person name="Daum C."/>
            <person name="Ng V."/>
            <person name="Clum A."/>
            <person name="Ohm R."/>
            <person name="Martin F."/>
            <person name="Silar P."/>
            <person name="Natvig D."/>
            <person name="Lalanne C."/>
            <person name="Gautier V."/>
            <person name="Ament-Velasquez S.L."/>
            <person name="Kruys A."/>
            <person name="Hutchinson M.I."/>
            <person name="Powell A.J."/>
            <person name="Barry K."/>
            <person name="Miller A.N."/>
            <person name="Grigoriev I.V."/>
            <person name="Debuchy R."/>
            <person name="Gladieux P."/>
            <person name="Thoren M.H."/>
            <person name="Johannesson H."/>
        </authorList>
    </citation>
    <scope>NUCLEOTIDE SEQUENCE</scope>
    <source>
        <strain evidence="1">CBS 359.72</strain>
    </source>
</reference>
<accession>A0AAN7HJ32</accession>
<comment type="caution">
    <text evidence="1">The sequence shown here is derived from an EMBL/GenBank/DDBJ whole genome shotgun (WGS) entry which is preliminary data.</text>
</comment>
<organism evidence="1 2">
    <name type="scientific">Corynascus novoguineensis</name>
    <dbReference type="NCBI Taxonomy" id="1126955"/>
    <lineage>
        <taxon>Eukaryota</taxon>
        <taxon>Fungi</taxon>
        <taxon>Dikarya</taxon>
        <taxon>Ascomycota</taxon>
        <taxon>Pezizomycotina</taxon>
        <taxon>Sordariomycetes</taxon>
        <taxon>Sordariomycetidae</taxon>
        <taxon>Sordariales</taxon>
        <taxon>Chaetomiaceae</taxon>
        <taxon>Corynascus</taxon>
    </lineage>
</organism>
<dbReference type="AlphaFoldDB" id="A0AAN7HJ32"/>
<dbReference type="EMBL" id="MU857651">
    <property type="protein sequence ID" value="KAK4247562.1"/>
    <property type="molecule type" value="Genomic_DNA"/>
</dbReference>
<sequence length="76" mass="8652">MFIFPSTLLLDLARRTVVLDYALLPVTRGIVPTLERSGFLAAIGDREAVHIKVDTDELRLWKEVLPAWMERCRAGE</sequence>
<reference evidence="1" key="1">
    <citation type="journal article" date="2023" name="Mol. Phylogenet. Evol.">
        <title>Genome-scale phylogeny and comparative genomics of the fungal order Sordariales.</title>
        <authorList>
            <person name="Hensen N."/>
            <person name="Bonometti L."/>
            <person name="Westerberg I."/>
            <person name="Brannstrom I.O."/>
            <person name="Guillou S."/>
            <person name="Cros-Aarteil S."/>
            <person name="Calhoun S."/>
            <person name="Haridas S."/>
            <person name="Kuo A."/>
            <person name="Mondo S."/>
            <person name="Pangilinan J."/>
            <person name="Riley R."/>
            <person name="LaButti K."/>
            <person name="Andreopoulos B."/>
            <person name="Lipzen A."/>
            <person name="Chen C."/>
            <person name="Yan M."/>
            <person name="Daum C."/>
            <person name="Ng V."/>
            <person name="Clum A."/>
            <person name="Steindorff A."/>
            <person name="Ohm R.A."/>
            <person name="Martin F."/>
            <person name="Silar P."/>
            <person name="Natvig D.O."/>
            <person name="Lalanne C."/>
            <person name="Gautier V."/>
            <person name="Ament-Velasquez S.L."/>
            <person name="Kruys A."/>
            <person name="Hutchinson M.I."/>
            <person name="Powell A.J."/>
            <person name="Barry K."/>
            <person name="Miller A.N."/>
            <person name="Grigoriev I.V."/>
            <person name="Debuchy R."/>
            <person name="Gladieux P."/>
            <person name="Hiltunen Thoren M."/>
            <person name="Johannesson H."/>
        </authorList>
    </citation>
    <scope>NUCLEOTIDE SEQUENCE</scope>
    <source>
        <strain evidence="1">CBS 359.72</strain>
    </source>
</reference>
<keyword evidence="2" id="KW-1185">Reference proteome</keyword>
<protein>
    <submittedName>
        <fullName evidence="1">Uncharacterized protein</fullName>
    </submittedName>
</protein>
<gene>
    <name evidence="1" type="ORF">C7999DRAFT_31979</name>
</gene>
<evidence type="ECO:0000313" key="1">
    <source>
        <dbReference type="EMBL" id="KAK4247562.1"/>
    </source>
</evidence>
<dbReference type="Proteomes" id="UP001303647">
    <property type="component" value="Unassembled WGS sequence"/>
</dbReference>
<proteinExistence type="predicted"/>
<name>A0AAN7HJ32_9PEZI</name>
<evidence type="ECO:0000313" key="2">
    <source>
        <dbReference type="Proteomes" id="UP001303647"/>
    </source>
</evidence>